<dbReference type="InterPro" id="IPR020583">
    <property type="entry name" value="Inositol_monoP_metal-BS"/>
</dbReference>
<evidence type="ECO:0000313" key="5">
    <source>
        <dbReference type="EMBL" id="SDC07081.1"/>
    </source>
</evidence>
<dbReference type="Gene3D" id="3.30.540.10">
    <property type="entry name" value="Fructose-1,6-Bisphosphatase, subunit A, domain 1"/>
    <property type="match status" value="1"/>
</dbReference>
<dbReference type="EMBL" id="FMYV01000001">
    <property type="protein sequence ID" value="SDC07081.1"/>
    <property type="molecule type" value="Genomic_DNA"/>
</dbReference>
<evidence type="ECO:0000313" key="6">
    <source>
        <dbReference type="Proteomes" id="UP000199322"/>
    </source>
</evidence>
<keyword evidence="6" id="KW-1185">Reference proteome</keyword>
<dbReference type="PRINTS" id="PR00377">
    <property type="entry name" value="IMPHPHTASES"/>
</dbReference>
<evidence type="ECO:0000256" key="2">
    <source>
        <dbReference type="ARBA" id="ARBA00022801"/>
    </source>
</evidence>
<keyword evidence="3 4" id="KW-0460">Magnesium</keyword>
<dbReference type="PANTHER" id="PTHR20854:SF4">
    <property type="entry name" value="INOSITOL-1-MONOPHOSPHATASE-RELATED"/>
    <property type="match status" value="1"/>
</dbReference>
<sequence>MFEKVEKIVENAGEILINNLKGNYNTYSKKDKHDIVTEIDMKIQDYLKNELMKLTPNAGFLAEERGNTDKPKENNYWVIDPIDGTVNFSRGFPENCISVSYVENDEPVFGLIDSPQMSIKFLSIKGKGLFINGEKQTPRWSKTLCDSMITIGANKKEMANFINILSDKVMRIRLIGSAAIMGAYVASGYADAFIFSKSNSWDIAAAYSMIKEVGGEVYNFDGEDADIFSKRIIFSSKYIKDDLIKLIKKLEE</sequence>
<reference evidence="5 6" key="1">
    <citation type="submission" date="2016-10" db="EMBL/GenBank/DDBJ databases">
        <authorList>
            <person name="de Groot N.N."/>
        </authorList>
    </citation>
    <scope>NUCLEOTIDE SEQUENCE [LARGE SCALE GENOMIC DNA]</scope>
    <source>
        <strain evidence="5 6">WG14</strain>
    </source>
</reference>
<evidence type="ECO:0000256" key="4">
    <source>
        <dbReference type="PIRSR" id="PIRSR600760-2"/>
    </source>
</evidence>
<accession>A0A1G6IKX6</accession>
<proteinExistence type="predicted"/>
<organism evidence="5 6">
    <name type="scientific">Geotoga petraea</name>
    <dbReference type="NCBI Taxonomy" id="28234"/>
    <lineage>
        <taxon>Bacteria</taxon>
        <taxon>Thermotogati</taxon>
        <taxon>Thermotogota</taxon>
        <taxon>Thermotogae</taxon>
        <taxon>Petrotogales</taxon>
        <taxon>Petrotogaceae</taxon>
        <taxon>Geotoga</taxon>
    </lineage>
</organism>
<dbReference type="SUPFAM" id="SSF56655">
    <property type="entry name" value="Carbohydrate phosphatase"/>
    <property type="match status" value="1"/>
</dbReference>
<dbReference type="RefSeq" id="WP_091402369.1">
    <property type="nucleotide sequence ID" value="NZ_FMYV01000001.1"/>
</dbReference>
<dbReference type="STRING" id="28234.SAMN04488588_0412"/>
<evidence type="ECO:0000256" key="1">
    <source>
        <dbReference type="ARBA" id="ARBA00022723"/>
    </source>
</evidence>
<evidence type="ECO:0000256" key="3">
    <source>
        <dbReference type="ARBA" id="ARBA00022842"/>
    </source>
</evidence>
<dbReference type="GO" id="GO:0008934">
    <property type="term" value="F:inositol monophosphate 1-phosphatase activity"/>
    <property type="evidence" value="ECO:0007669"/>
    <property type="project" value="TreeGrafter"/>
</dbReference>
<dbReference type="GO" id="GO:0006020">
    <property type="term" value="P:inositol metabolic process"/>
    <property type="evidence" value="ECO:0007669"/>
    <property type="project" value="TreeGrafter"/>
</dbReference>
<feature type="binding site" evidence="4">
    <location>
        <position position="63"/>
    </location>
    <ligand>
        <name>Mg(2+)</name>
        <dbReference type="ChEBI" id="CHEBI:18420"/>
        <label>1</label>
        <note>catalytic</note>
    </ligand>
</feature>
<comment type="cofactor">
    <cofactor evidence="4">
        <name>Mg(2+)</name>
        <dbReference type="ChEBI" id="CHEBI:18420"/>
    </cofactor>
</comment>
<dbReference type="Pfam" id="PF00459">
    <property type="entry name" value="Inositol_P"/>
    <property type="match status" value="1"/>
</dbReference>
<feature type="binding site" evidence="4">
    <location>
        <position position="83"/>
    </location>
    <ligand>
        <name>Mg(2+)</name>
        <dbReference type="ChEBI" id="CHEBI:18420"/>
        <label>1</label>
        <note>catalytic</note>
    </ligand>
</feature>
<dbReference type="PANTHER" id="PTHR20854">
    <property type="entry name" value="INOSITOL MONOPHOSPHATASE"/>
    <property type="match status" value="1"/>
</dbReference>
<dbReference type="GO" id="GO:0007165">
    <property type="term" value="P:signal transduction"/>
    <property type="evidence" value="ECO:0007669"/>
    <property type="project" value="TreeGrafter"/>
</dbReference>
<dbReference type="GO" id="GO:0046872">
    <property type="term" value="F:metal ion binding"/>
    <property type="evidence" value="ECO:0007669"/>
    <property type="project" value="UniProtKB-KW"/>
</dbReference>
<dbReference type="AlphaFoldDB" id="A0A1G6IKX6"/>
<dbReference type="Gene3D" id="3.40.190.80">
    <property type="match status" value="1"/>
</dbReference>
<keyword evidence="1 4" id="KW-0479">Metal-binding</keyword>
<name>A0A1G6IKX6_9BACT</name>
<feature type="binding site" evidence="4">
    <location>
        <position position="80"/>
    </location>
    <ligand>
        <name>Mg(2+)</name>
        <dbReference type="ChEBI" id="CHEBI:18420"/>
        <label>1</label>
        <note>catalytic</note>
    </ligand>
</feature>
<dbReference type="InterPro" id="IPR000760">
    <property type="entry name" value="Inositol_monophosphatase-like"/>
</dbReference>
<protein>
    <submittedName>
        <fullName evidence="5">Myo-inositol-1(Or 4)-monophosphatase</fullName>
    </submittedName>
</protein>
<dbReference type="PROSITE" id="PS00629">
    <property type="entry name" value="IMP_1"/>
    <property type="match status" value="1"/>
</dbReference>
<feature type="binding site" evidence="4">
    <location>
        <position position="82"/>
    </location>
    <ligand>
        <name>Mg(2+)</name>
        <dbReference type="ChEBI" id="CHEBI:18420"/>
        <label>1</label>
        <note>catalytic</note>
    </ligand>
</feature>
<gene>
    <name evidence="5" type="ORF">SAMN04488588_0412</name>
</gene>
<dbReference type="Proteomes" id="UP000199322">
    <property type="component" value="Unassembled WGS sequence"/>
</dbReference>
<feature type="binding site" evidence="4">
    <location>
        <position position="202"/>
    </location>
    <ligand>
        <name>Mg(2+)</name>
        <dbReference type="ChEBI" id="CHEBI:18420"/>
        <label>1</label>
        <note>catalytic</note>
    </ligand>
</feature>
<keyword evidence="2" id="KW-0378">Hydrolase</keyword>